<gene>
    <name evidence="4" type="ORF">RND71_023412</name>
</gene>
<dbReference type="Proteomes" id="UP001291623">
    <property type="component" value="Unassembled WGS sequence"/>
</dbReference>
<evidence type="ECO:0000313" key="4">
    <source>
        <dbReference type="EMBL" id="KAK4357802.1"/>
    </source>
</evidence>
<evidence type="ECO:0000256" key="1">
    <source>
        <dbReference type="ARBA" id="ARBA00022833"/>
    </source>
</evidence>
<keyword evidence="3" id="KW-0687">Ribonucleoprotein</keyword>
<keyword evidence="1" id="KW-0862">Zinc</keyword>
<accession>A0AAE1V6Y2</accession>
<sequence>MGWVLPNDVDLLNPLVEHEKRNHKLKCLVQSPNSFFMSSKLLIKKWKMTRSNHYIGYLIRRRLFTKLTCVDLLVACERITRPNLGSPSRDWYKIDILYKIMTRVVLLVDYFGKWTDEKKSWR</sequence>
<proteinExistence type="predicted"/>
<dbReference type="InterPro" id="IPR023407">
    <property type="entry name" value="Ribosomal_eS27_Zn-bd_dom_sf"/>
</dbReference>
<dbReference type="GO" id="GO:1990904">
    <property type="term" value="C:ribonucleoprotein complex"/>
    <property type="evidence" value="ECO:0007669"/>
    <property type="project" value="UniProtKB-KW"/>
</dbReference>
<dbReference type="GO" id="GO:0006412">
    <property type="term" value="P:translation"/>
    <property type="evidence" value="ECO:0007669"/>
    <property type="project" value="InterPro"/>
</dbReference>
<dbReference type="EMBL" id="JAVYJV010000012">
    <property type="protein sequence ID" value="KAK4357802.1"/>
    <property type="molecule type" value="Genomic_DNA"/>
</dbReference>
<dbReference type="AlphaFoldDB" id="A0AAE1V6Y2"/>
<protein>
    <submittedName>
        <fullName evidence="4">Uncharacterized protein</fullName>
    </submittedName>
</protein>
<evidence type="ECO:0000256" key="3">
    <source>
        <dbReference type="ARBA" id="ARBA00023274"/>
    </source>
</evidence>
<dbReference type="GO" id="GO:0005840">
    <property type="term" value="C:ribosome"/>
    <property type="evidence" value="ECO:0007669"/>
    <property type="project" value="UniProtKB-KW"/>
</dbReference>
<evidence type="ECO:0000313" key="5">
    <source>
        <dbReference type="Proteomes" id="UP001291623"/>
    </source>
</evidence>
<keyword evidence="5" id="KW-1185">Reference proteome</keyword>
<keyword evidence="2" id="KW-0689">Ribosomal protein</keyword>
<organism evidence="4 5">
    <name type="scientific">Anisodus tanguticus</name>
    <dbReference type="NCBI Taxonomy" id="243964"/>
    <lineage>
        <taxon>Eukaryota</taxon>
        <taxon>Viridiplantae</taxon>
        <taxon>Streptophyta</taxon>
        <taxon>Embryophyta</taxon>
        <taxon>Tracheophyta</taxon>
        <taxon>Spermatophyta</taxon>
        <taxon>Magnoliopsida</taxon>
        <taxon>eudicotyledons</taxon>
        <taxon>Gunneridae</taxon>
        <taxon>Pentapetalae</taxon>
        <taxon>asterids</taxon>
        <taxon>lamiids</taxon>
        <taxon>Solanales</taxon>
        <taxon>Solanaceae</taxon>
        <taxon>Solanoideae</taxon>
        <taxon>Hyoscyameae</taxon>
        <taxon>Anisodus</taxon>
    </lineage>
</organism>
<dbReference type="Gene3D" id="2.20.25.100">
    <property type="entry name" value="Zn-binding ribosomal proteins"/>
    <property type="match status" value="1"/>
</dbReference>
<dbReference type="PANTHER" id="PTHR11594">
    <property type="entry name" value="40S RIBOSOMAL PROTEIN S27"/>
    <property type="match status" value="1"/>
</dbReference>
<name>A0AAE1V6Y2_9SOLA</name>
<dbReference type="GO" id="GO:0003735">
    <property type="term" value="F:structural constituent of ribosome"/>
    <property type="evidence" value="ECO:0007669"/>
    <property type="project" value="InterPro"/>
</dbReference>
<dbReference type="InterPro" id="IPR000592">
    <property type="entry name" value="Ribosomal_eS27"/>
</dbReference>
<reference evidence="4" key="1">
    <citation type="submission" date="2023-12" db="EMBL/GenBank/DDBJ databases">
        <title>Genome assembly of Anisodus tanguticus.</title>
        <authorList>
            <person name="Wang Y.-J."/>
        </authorList>
    </citation>
    <scope>NUCLEOTIDE SEQUENCE</scope>
    <source>
        <strain evidence="4">KB-2021</strain>
        <tissue evidence="4">Leaf</tissue>
    </source>
</reference>
<evidence type="ECO:0000256" key="2">
    <source>
        <dbReference type="ARBA" id="ARBA00022980"/>
    </source>
</evidence>
<comment type="caution">
    <text evidence="4">The sequence shown here is derived from an EMBL/GenBank/DDBJ whole genome shotgun (WGS) entry which is preliminary data.</text>
</comment>